<dbReference type="GO" id="GO:0019239">
    <property type="term" value="F:deaminase activity"/>
    <property type="evidence" value="ECO:0007669"/>
    <property type="project" value="TreeGrafter"/>
</dbReference>
<dbReference type="InterPro" id="IPR035959">
    <property type="entry name" value="RutC-like_sf"/>
</dbReference>
<reference evidence="2 3" key="1">
    <citation type="submission" date="2018-03" db="EMBL/GenBank/DDBJ databases">
        <title>Genomic Encyclopedia of Archaeal and Bacterial Type Strains, Phase II (KMG-II): from individual species to whole genera.</title>
        <authorList>
            <person name="Goeker M."/>
        </authorList>
    </citation>
    <scope>NUCLEOTIDE SEQUENCE [LARGE SCALE GENOMIC DNA]</scope>
    <source>
        <strain evidence="2 3">DSM 44720</strain>
    </source>
</reference>
<dbReference type="RefSeq" id="WP_106189532.1">
    <property type="nucleotide sequence ID" value="NZ_PVTF01000007.1"/>
</dbReference>
<dbReference type="Gene3D" id="3.30.1330.40">
    <property type="entry name" value="RutC-like"/>
    <property type="match status" value="1"/>
</dbReference>
<dbReference type="AlphaFoldDB" id="A0A2T0T1S0"/>
<accession>A0A2T0T1S0</accession>
<dbReference type="CDD" id="cd00448">
    <property type="entry name" value="YjgF_YER057c_UK114_family"/>
    <property type="match status" value="1"/>
</dbReference>
<comment type="similarity">
    <text evidence="1">Belongs to the RutC family.</text>
</comment>
<proteinExistence type="inferred from homology"/>
<dbReference type="PANTHER" id="PTHR11803:SF58">
    <property type="entry name" value="PROTEIN HMF1-RELATED"/>
    <property type="match status" value="1"/>
</dbReference>
<dbReference type="InterPro" id="IPR006175">
    <property type="entry name" value="YjgF/YER057c/UK114"/>
</dbReference>
<evidence type="ECO:0000313" key="2">
    <source>
        <dbReference type="EMBL" id="PRY39606.1"/>
    </source>
</evidence>
<dbReference type="EMBL" id="PVTF01000007">
    <property type="protein sequence ID" value="PRY39606.1"/>
    <property type="molecule type" value="Genomic_DNA"/>
</dbReference>
<protein>
    <submittedName>
        <fullName evidence="2">Enamine deaminase RidA (YjgF/YER057c/UK114 family)</fullName>
    </submittedName>
</protein>
<dbReference type="OrthoDB" id="9815126at2"/>
<sequence length="147" mass="15253">MAVHRIDPPALATPVRNLYSQVTVSAPGDRLVAIAGQVALDTDGALVGAGDVAAQAEQAFRNLRAALEAAGGTPADLLKYTIHVVGSTPDLIEPVFDALRRAFGEVPLAASTWVGVAALALPEWLVEVDGLAAIGSRPHRTTERTTP</sequence>
<comment type="caution">
    <text evidence="2">The sequence shown here is derived from an EMBL/GenBank/DDBJ whole genome shotgun (WGS) entry which is preliminary data.</text>
</comment>
<dbReference type="SUPFAM" id="SSF55298">
    <property type="entry name" value="YjgF-like"/>
    <property type="match status" value="1"/>
</dbReference>
<name>A0A2T0T1S0_9PSEU</name>
<dbReference type="PANTHER" id="PTHR11803">
    <property type="entry name" value="2-IMINOBUTANOATE/2-IMINOPROPANOATE DEAMINASE RIDA"/>
    <property type="match status" value="1"/>
</dbReference>
<dbReference type="Proteomes" id="UP000239494">
    <property type="component" value="Unassembled WGS sequence"/>
</dbReference>
<evidence type="ECO:0000256" key="1">
    <source>
        <dbReference type="ARBA" id="ARBA00010552"/>
    </source>
</evidence>
<keyword evidence="3" id="KW-1185">Reference proteome</keyword>
<dbReference type="Pfam" id="PF01042">
    <property type="entry name" value="Ribonuc_L-PSP"/>
    <property type="match status" value="1"/>
</dbReference>
<evidence type="ECO:0000313" key="3">
    <source>
        <dbReference type="Proteomes" id="UP000239494"/>
    </source>
</evidence>
<dbReference type="GO" id="GO:0005829">
    <property type="term" value="C:cytosol"/>
    <property type="evidence" value="ECO:0007669"/>
    <property type="project" value="TreeGrafter"/>
</dbReference>
<gene>
    <name evidence="2" type="ORF">CLV43_107190</name>
</gene>
<organism evidence="2 3">
    <name type="scientific">Umezawaea tangerina</name>
    <dbReference type="NCBI Taxonomy" id="84725"/>
    <lineage>
        <taxon>Bacteria</taxon>
        <taxon>Bacillati</taxon>
        <taxon>Actinomycetota</taxon>
        <taxon>Actinomycetes</taxon>
        <taxon>Pseudonocardiales</taxon>
        <taxon>Pseudonocardiaceae</taxon>
        <taxon>Umezawaea</taxon>
    </lineage>
</organism>